<protein>
    <recommendedName>
        <fullName evidence="2">Response regulatory domain-containing protein</fullName>
    </recommendedName>
</protein>
<organism evidence="3">
    <name type="scientific">Caulobacter sp. 73W</name>
    <dbReference type="NCBI Taxonomy" id="3161137"/>
    <lineage>
        <taxon>Bacteria</taxon>
        <taxon>Pseudomonadati</taxon>
        <taxon>Pseudomonadota</taxon>
        <taxon>Alphaproteobacteria</taxon>
        <taxon>Caulobacterales</taxon>
        <taxon>Caulobacteraceae</taxon>
        <taxon>Caulobacter</taxon>
    </lineage>
</organism>
<dbReference type="Gene3D" id="3.40.50.2300">
    <property type="match status" value="1"/>
</dbReference>
<gene>
    <name evidence="3" type="ORF">ABOZ73_11455</name>
</gene>
<dbReference type="PROSITE" id="PS50110">
    <property type="entry name" value="RESPONSE_REGULATORY"/>
    <property type="match status" value="1"/>
</dbReference>
<dbReference type="SUPFAM" id="SSF52172">
    <property type="entry name" value="CheY-like"/>
    <property type="match status" value="1"/>
</dbReference>
<accession>A0AB39KNN3</accession>
<feature type="domain" description="Response regulatory" evidence="2">
    <location>
        <begin position="3"/>
        <end position="120"/>
    </location>
</feature>
<evidence type="ECO:0000259" key="2">
    <source>
        <dbReference type="PROSITE" id="PS50110"/>
    </source>
</evidence>
<evidence type="ECO:0000313" key="3">
    <source>
        <dbReference type="EMBL" id="XDO95431.1"/>
    </source>
</evidence>
<feature type="modified residue" description="4-aspartylphosphate" evidence="1">
    <location>
        <position position="52"/>
    </location>
</feature>
<evidence type="ECO:0000256" key="1">
    <source>
        <dbReference type="PROSITE-ProRule" id="PRU00169"/>
    </source>
</evidence>
<sequence>MARIGLISADERLRLRLETALEDNAHVFAVGADPAGLFQAVSVSRPDIAILDLDRIDGFRGSLNTATEVLRRFDPGLPVIAFGDAHDPSLVLSAVRAGCVDVLSRDDATSAIVTAIDRNLKALARPGREDVRFTLVLSAFGGDADAHLAVNLALAHARNGETLLMDAAAGAPEACAILDLSPNYWLQDAWRDLARLDRTLLKSVLPRHEGTGMKLLAGAASAHEDAIGPEAAFRVVSAVRSLYREVVLRMGPLREETVLAPLVEAADEVLLVCPQSITGVKEAKMLLSRVASESDTRAKVVLIVPEYDSSINLSTEQMQRALDVQTVHRIPPARTELLNAMNAARPSMIEAPNGAYTKFVERLALGPKAEEAPRGLLLRLAPRLLGKNR</sequence>
<dbReference type="Gene3D" id="3.40.50.300">
    <property type="entry name" value="P-loop containing nucleotide triphosphate hydrolases"/>
    <property type="match status" value="1"/>
</dbReference>
<proteinExistence type="predicted"/>
<dbReference type="AlphaFoldDB" id="A0AB39KNN3"/>
<dbReference type="InterPro" id="IPR001789">
    <property type="entry name" value="Sig_transdc_resp-reg_receiver"/>
</dbReference>
<keyword evidence="1" id="KW-0597">Phosphoprotein</keyword>
<name>A0AB39KNN3_9CAUL</name>
<dbReference type="SUPFAM" id="SSF52540">
    <property type="entry name" value="P-loop containing nucleoside triphosphate hydrolases"/>
    <property type="match status" value="1"/>
</dbReference>
<dbReference type="RefSeq" id="WP_369058280.1">
    <property type="nucleotide sequence ID" value="NZ_CP158375.1"/>
</dbReference>
<dbReference type="InterPro" id="IPR011006">
    <property type="entry name" value="CheY-like_superfamily"/>
</dbReference>
<reference evidence="3" key="1">
    <citation type="submission" date="2024-06" db="EMBL/GenBank/DDBJ databases">
        <title>Caulobacter inopinatus, sp. nov.</title>
        <authorList>
            <person name="Donachie S.P."/>
        </authorList>
    </citation>
    <scope>NUCLEOTIDE SEQUENCE</scope>
    <source>
        <strain evidence="3">73W</strain>
    </source>
</reference>
<dbReference type="InterPro" id="IPR027417">
    <property type="entry name" value="P-loop_NTPase"/>
</dbReference>
<dbReference type="GO" id="GO:0000160">
    <property type="term" value="P:phosphorelay signal transduction system"/>
    <property type="evidence" value="ECO:0007669"/>
    <property type="project" value="InterPro"/>
</dbReference>
<dbReference type="EMBL" id="CP158375">
    <property type="protein sequence ID" value="XDO95431.1"/>
    <property type="molecule type" value="Genomic_DNA"/>
</dbReference>